<organism evidence="2 3">
    <name type="scientific">Plasmodium relictum</name>
    <dbReference type="NCBI Taxonomy" id="85471"/>
    <lineage>
        <taxon>Eukaryota</taxon>
        <taxon>Sar</taxon>
        <taxon>Alveolata</taxon>
        <taxon>Apicomplexa</taxon>
        <taxon>Aconoidasida</taxon>
        <taxon>Haemosporida</taxon>
        <taxon>Plasmodiidae</taxon>
        <taxon>Plasmodium</taxon>
        <taxon>Plasmodium (Haemamoeba)</taxon>
    </lineage>
</organism>
<reference evidence="2 3" key="1">
    <citation type="submission" date="2015-04" db="EMBL/GenBank/DDBJ databases">
        <authorList>
            <consortium name="Pathogen Informatics"/>
        </authorList>
    </citation>
    <scope>NUCLEOTIDE SEQUENCE [LARGE SCALE GENOMIC DNA]</scope>
    <source>
        <strain evidence="2 3">SGS1</strain>
    </source>
</reference>
<keyword evidence="1" id="KW-0472">Membrane</keyword>
<dbReference type="OrthoDB" id="392883at2759"/>
<dbReference type="AlphaFoldDB" id="A0A1J1HCV2"/>
<keyword evidence="1" id="KW-0812">Transmembrane</keyword>
<feature type="transmembrane region" description="Helical" evidence="1">
    <location>
        <begin position="258"/>
        <end position="274"/>
    </location>
</feature>
<dbReference type="EMBL" id="LN835308">
    <property type="protein sequence ID" value="CRH03808.1"/>
    <property type="molecule type" value="Genomic_DNA"/>
</dbReference>
<accession>A0A1J1HCV2</accession>
<proteinExistence type="predicted"/>
<name>A0A1J1HCV2_PLARL</name>
<evidence type="ECO:0000313" key="2">
    <source>
        <dbReference type="EMBL" id="CRH03808.1"/>
    </source>
</evidence>
<gene>
    <name evidence="2" type="ORF">PRELSG_1316700</name>
</gene>
<evidence type="ECO:0000256" key="1">
    <source>
        <dbReference type="SAM" id="Phobius"/>
    </source>
</evidence>
<dbReference type="VEuPathDB" id="PlasmoDB:PRELSG_1316700"/>
<dbReference type="Proteomes" id="UP000220158">
    <property type="component" value="Chromosome 13"/>
</dbReference>
<evidence type="ECO:0000313" key="3">
    <source>
        <dbReference type="Proteomes" id="UP000220158"/>
    </source>
</evidence>
<keyword evidence="1" id="KW-1133">Transmembrane helix</keyword>
<dbReference type="GeneID" id="39738100"/>
<sequence>MKLYLIILNYIIFDFSKCDQREKISHNEVVEGIGVSEQALKKLQELKKIELDLLIDIADKDIHHNDIYSKYHCISSDFISFSKNYEMNSENNNNEQNRESESISKVQSEKSTSFFNKVSSFLGIFDYNNKNKIPSNKIDVEKYKKKEKRNDNIYKEENNVIIQKKSNSYMQLNGFNLAGVVPLFGSKDSPKENVQIGNFGSFFFIFGKSNTDYPWACACDPRQLKEYKEKKRNFVLCNNEIDMSIQNSDLICNFNNSFNFYLSYILIFLIILIYI</sequence>
<protein>
    <submittedName>
        <fullName evidence="2">Uncharacterized protein</fullName>
    </submittedName>
</protein>
<keyword evidence="3" id="KW-1185">Reference proteome</keyword>
<dbReference type="RefSeq" id="XP_028535815.1">
    <property type="nucleotide sequence ID" value="XM_028678695.1"/>
</dbReference>
<dbReference type="KEGG" id="prel:PRELSG_1316700"/>